<reference evidence="1 2" key="1">
    <citation type="submission" date="2023-04" db="EMBL/GenBank/DDBJ databases">
        <title>Klugiella caeni sp. nov. isolated from the sludge of biochemical tank.</title>
        <authorList>
            <person name="Geng K."/>
        </authorList>
    </citation>
    <scope>NUCLEOTIDE SEQUENCE [LARGE SCALE GENOMIC DNA]</scope>
    <source>
        <strain evidence="1 2">YN-L-19</strain>
    </source>
</reference>
<dbReference type="InterPro" id="IPR052030">
    <property type="entry name" value="Peptidase_M20/M20A_hydrolases"/>
</dbReference>
<dbReference type="GO" id="GO:0046657">
    <property type="term" value="P:folic acid catabolic process"/>
    <property type="evidence" value="ECO:0007669"/>
    <property type="project" value="TreeGrafter"/>
</dbReference>
<dbReference type="Gene3D" id="3.40.630.10">
    <property type="entry name" value="Zn peptidases"/>
    <property type="match status" value="1"/>
</dbReference>
<dbReference type="PANTHER" id="PTHR30575">
    <property type="entry name" value="PEPTIDASE M20"/>
    <property type="match status" value="1"/>
</dbReference>
<dbReference type="EMBL" id="JASATX010000001">
    <property type="protein sequence ID" value="MDI2097624.1"/>
    <property type="molecule type" value="Genomic_DNA"/>
</dbReference>
<organism evidence="1 2">
    <name type="scientific">Ruicaihuangia caeni</name>
    <dbReference type="NCBI Taxonomy" id="3042517"/>
    <lineage>
        <taxon>Bacteria</taxon>
        <taxon>Bacillati</taxon>
        <taxon>Actinomycetota</taxon>
        <taxon>Actinomycetes</taxon>
        <taxon>Micrococcales</taxon>
        <taxon>Microbacteriaceae</taxon>
        <taxon>Ruicaihuangia</taxon>
    </lineage>
</organism>
<sequence length="525" mass="58928">MPMSPLQRRASEIVEELRPELSEFHRTIWSYSESAWREYRSVELYVNRLREEGFQVEEGSGGMPTAFHATWGDEGPEIGMYAEYDATPGYCQDAATERKPREGLHQWAPGFTDAHSALGVGALAGAIATKRALEESGQKGRVHLFGEPAEKVCGSKAVHAAKGYYDSLDAVISYHPFWHNTALWDITNNLYWSAVFTFQCPEEEPWGVPLFKSNNVGSHNLVRSPGAIDALSLMINTTKVTRENMFPATGSWTLNEAILGASTATADNLAPRITQIQFSWRSPLIDIQEQILGILKNNAKHVAGITNTEVTMRWVTRTRPGLPNHALTTALYDNLSELGAPTFEGKVVDFANELERNLGFEPSDDPFLPETMSLVTPQETDKDIRFNLPPWQECTGADDYTEYSWHAPTVRFFTAKPFLKQLGIDLWHWANNAMNGVPEAIDPCWERGAQTIASTAVQLVEDPELLKTATAEFDERRSKADERLLNPLLPKDFNAPIELPWPEYVQTKRGFEWTLPTTDYFGEAI</sequence>
<dbReference type="PANTHER" id="PTHR30575:SF3">
    <property type="entry name" value="PEPTIDASE M20 DIMERISATION DOMAIN-CONTAINING PROTEIN"/>
    <property type="match status" value="1"/>
</dbReference>
<proteinExistence type="predicted"/>
<dbReference type="GO" id="GO:0005737">
    <property type="term" value="C:cytoplasm"/>
    <property type="evidence" value="ECO:0007669"/>
    <property type="project" value="TreeGrafter"/>
</dbReference>
<gene>
    <name evidence="1" type="ORF">QF206_01400</name>
</gene>
<dbReference type="AlphaFoldDB" id="A0AAW6T5K4"/>
<comment type="caution">
    <text evidence="1">The sequence shown here is derived from an EMBL/GenBank/DDBJ whole genome shotgun (WGS) entry which is preliminary data.</text>
</comment>
<name>A0AAW6T5K4_9MICO</name>
<dbReference type="Proteomes" id="UP001321506">
    <property type="component" value="Unassembled WGS sequence"/>
</dbReference>
<keyword evidence="2" id="KW-1185">Reference proteome</keyword>
<evidence type="ECO:0000313" key="1">
    <source>
        <dbReference type="EMBL" id="MDI2097624.1"/>
    </source>
</evidence>
<evidence type="ECO:0000313" key="2">
    <source>
        <dbReference type="Proteomes" id="UP001321506"/>
    </source>
</evidence>
<accession>A0AAW6T5K4</accession>
<dbReference type="GO" id="GO:0071713">
    <property type="term" value="F:para-aminobenzoyl-glutamate hydrolase activity"/>
    <property type="evidence" value="ECO:0007669"/>
    <property type="project" value="TreeGrafter"/>
</dbReference>
<dbReference type="RefSeq" id="WP_281487412.1">
    <property type="nucleotide sequence ID" value="NZ_JASATX010000001.1"/>
</dbReference>
<dbReference type="Gene3D" id="3.30.70.360">
    <property type="match status" value="1"/>
</dbReference>
<protein>
    <submittedName>
        <fullName evidence="1">Amidohydrolase</fullName>
    </submittedName>
</protein>
<dbReference type="SUPFAM" id="SSF53187">
    <property type="entry name" value="Zn-dependent exopeptidases"/>
    <property type="match status" value="1"/>
</dbReference>
<dbReference type="GO" id="GO:0016805">
    <property type="term" value="F:dipeptidase activity"/>
    <property type="evidence" value="ECO:0007669"/>
    <property type="project" value="TreeGrafter"/>
</dbReference>